<dbReference type="RefSeq" id="WP_183585769.1">
    <property type="nucleotide sequence ID" value="NZ_JACHXJ010000006.1"/>
</dbReference>
<dbReference type="Gene3D" id="1.20.120.1630">
    <property type="match status" value="1"/>
</dbReference>
<dbReference type="PANTHER" id="PTHR32251">
    <property type="entry name" value="3-OXO-5-ALPHA-STEROID 4-DEHYDROGENASE"/>
    <property type="match status" value="1"/>
</dbReference>
<dbReference type="PROSITE" id="PS50244">
    <property type="entry name" value="S5A_REDUCTASE"/>
    <property type="match status" value="1"/>
</dbReference>
<protein>
    <submittedName>
        <fullName evidence="2">Protein-S-isoprenylcysteine O-methyltransferase Ste14</fullName>
    </submittedName>
</protein>
<feature type="transmembrane region" description="Helical" evidence="1">
    <location>
        <begin position="174"/>
        <end position="193"/>
    </location>
</feature>
<feature type="transmembrane region" description="Helical" evidence="1">
    <location>
        <begin position="50"/>
        <end position="70"/>
    </location>
</feature>
<proteinExistence type="predicted"/>
<dbReference type="InterPro" id="IPR010721">
    <property type="entry name" value="UstE-like"/>
</dbReference>
<gene>
    <name evidence="2" type="ORF">FHS19_005908</name>
</gene>
<dbReference type="GO" id="GO:0016020">
    <property type="term" value="C:membrane"/>
    <property type="evidence" value="ECO:0007669"/>
    <property type="project" value="TreeGrafter"/>
</dbReference>
<feature type="transmembrane region" description="Helical" evidence="1">
    <location>
        <begin position="150"/>
        <end position="168"/>
    </location>
</feature>
<keyword evidence="1" id="KW-0812">Transmembrane</keyword>
<keyword evidence="1" id="KW-0472">Membrane</keyword>
<keyword evidence="2" id="KW-0489">Methyltransferase</keyword>
<reference evidence="2 3" key="1">
    <citation type="submission" date="2020-08" db="EMBL/GenBank/DDBJ databases">
        <title>Genomic Encyclopedia of Type Strains, Phase III (KMG-III): the genomes of soil and plant-associated and newly described type strains.</title>
        <authorList>
            <person name="Whitman W."/>
        </authorList>
    </citation>
    <scope>NUCLEOTIDE SEQUENCE [LARGE SCALE GENOMIC DNA]</scope>
    <source>
        <strain evidence="2 3">CECT 5831</strain>
    </source>
</reference>
<dbReference type="Pfam" id="PF06966">
    <property type="entry name" value="DUF1295"/>
    <property type="match status" value="1"/>
</dbReference>
<keyword evidence="2" id="KW-0808">Transferase</keyword>
<name>A0A839U0L9_9BACL</name>
<sequence length="221" mass="25451">MYGAKDKSWPQRVTIIAGECLFLGFAYWFLFMNGNVAFHLPQGDMQRNLMLMVCGLVTFFRMSWMTVYLLKRGISWGEAGGVLFAFAVYYMGFTVLGGIRDKPLDGVDGVALFLFFAGSLINSLSEWLRDRWKKIAQNQGKLYTGGLFKYAIHINYFGDVVWVCGFAILTRNLWSGLVPILLLSMFVFQNIPVHDRYLRKKYGVAFEDYEKKTKKLVPFIY</sequence>
<dbReference type="Proteomes" id="UP000517523">
    <property type="component" value="Unassembled WGS sequence"/>
</dbReference>
<dbReference type="PANTHER" id="PTHR32251:SF15">
    <property type="entry name" value="3-OXO-5-ALPHA-STEROID 4-DEHYDROGENASE (DUF1295)"/>
    <property type="match status" value="1"/>
</dbReference>
<dbReference type="GO" id="GO:0032259">
    <property type="term" value="P:methylation"/>
    <property type="evidence" value="ECO:0007669"/>
    <property type="project" value="UniProtKB-KW"/>
</dbReference>
<keyword evidence="1" id="KW-1133">Transmembrane helix</keyword>
<dbReference type="GO" id="GO:0008168">
    <property type="term" value="F:methyltransferase activity"/>
    <property type="evidence" value="ECO:0007669"/>
    <property type="project" value="UniProtKB-KW"/>
</dbReference>
<feature type="transmembrane region" description="Helical" evidence="1">
    <location>
        <begin position="12"/>
        <end position="30"/>
    </location>
</feature>
<accession>A0A839U0L9</accession>
<feature type="transmembrane region" description="Helical" evidence="1">
    <location>
        <begin position="111"/>
        <end position="129"/>
    </location>
</feature>
<dbReference type="AlphaFoldDB" id="A0A839U0L9"/>
<dbReference type="EMBL" id="JACHXJ010000006">
    <property type="protein sequence ID" value="MBB3131188.1"/>
    <property type="molecule type" value="Genomic_DNA"/>
</dbReference>
<organism evidence="2 3">
    <name type="scientific">Paenibacillus rhizosphaerae</name>
    <dbReference type="NCBI Taxonomy" id="297318"/>
    <lineage>
        <taxon>Bacteria</taxon>
        <taxon>Bacillati</taxon>
        <taxon>Bacillota</taxon>
        <taxon>Bacilli</taxon>
        <taxon>Bacillales</taxon>
        <taxon>Paenibacillaceae</taxon>
        <taxon>Paenibacillus</taxon>
    </lineage>
</organism>
<evidence type="ECO:0000313" key="2">
    <source>
        <dbReference type="EMBL" id="MBB3131188.1"/>
    </source>
</evidence>
<comment type="caution">
    <text evidence="2">The sequence shown here is derived from an EMBL/GenBank/DDBJ whole genome shotgun (WGS) entry which is preliminary data.</text>
</comment>
<feature type="transmembrane region" description="Helical" evidence="1">
    <location>
        <begin position="82"/>
        <end position="99"/>
    </location>
</feature>
<evidence type="ECO:0000256" key="1">
    <source>
        <dbReference type="SAM" id="Phobius"/>
    </source>
</evidence>
<evidence type="ECO:0000313" key="3">
    <source>
        <dbReference type="Proteomes" id="UP000517523"/>
    </source>
</evidence>